<dbReference type="AlphaFoldDB" id="A0A6A4SDN7"/>
<protein>
    <submittedName>
        <fullName evidence="2">Uncharacterized protein</fullName>
    </submittedName>
</protein>
<sequence length="102" mass="11324">MKDELFRDYSTYSVPVVQRLRHITFDLNVASPVPAGDPRRHTHLPSLLPRLLSVSSVTAVYIWLCRGLLQLNPHVVSPVSGPPDSLPLLTSLPTEPHLHLSS</sequence>
<name>A0A6A4SDN7_SCOMX</name>
<accession>A0A6A4SDN7</accession>
<evidence type="ECO:0000313" key="3">
    <source>
        <dbReference type="Proteomes" id="UP000438429"/>
    </source>
</evidence>
<dbReference type="Proteomes" id="UP000438429">
    <property type="component" value="Unassembled WGS sequence"/>
</dbReference>
<reference evidence="2 3" key="1">
    <citation type="submission" date="2019-06" db="EMBL/GenBank/DDBJ databases">
        <title>Draft genomes of female and male turbot (Scophthalmus maximus).</title>
        <authorList>
            <person name="Xu H."/>
            <person name="Xu X.-W."/>
            <person name="Shao C."/>
            <person name="Chen S."/>
        </authorList>
    </citation>
    <scope>NUCLEOTIDE SEQUENCE [LARGE SCALE GENOMIC DNA]</scope>
    <source>
        <strain evidence="2">Ysfricsl-2016a</strain>
        <tissue evidence="2">Blood</tissue>
    </source>
</reference>
<evidence type="ECO:0000313" key="2">
    <source>
        <dbReference type="EMBL" id="KAF0030679.1"/>
    </source>
</evidence>
<gene>
    <name evidence="2" type="ORF">F2P81_017410</name>
</gene>
<proteinExistence type="predicted"/>
<organism evidence="2 3">
    <name type="scientific">Scophthalmus maximus</name>
    <name type="common">Turbot</name>
    <name type="synonym">Psetta maxima</name>
    <dbReference type="NCBI Taxonomy" id="52904"/>
    <lineage>
        <taxon>Eukaryota</taxon>
        <taxon>Metazoa</taxon>
        <taxon>Chordata</taxon>
        <taxon>Craniata</taxon>
        <taxon>Vertebrata</taxon>
        <taxon>Euteleostomi</taxon>
        <taxon>Actinopterygii</taxon>
        <taxon>Neopterygii</taxon>
        <taxon>Teleostei</taxon>
        <taxon>Neoteleostei</taxon>
        <taxon>Acanthomorphata</taxon>
        <taxon>Carangaria</taxon>
        <taxon>Pleuronectiformes</taxon>
        <taxon>Pleuronectoidei</taxon>
        <taxon>Scophthalmidae</taxon>
        <taxon>Scophthalmus</taxon>
    </lineage>
</organism>
<feature type="compositionally biased region" description="Low complexity" evidence="1">
    <location>
        <begin position="86"/>
        <end position="102"/>
    </location>
</feature>
<dbReference type="EMBL" id="VEVO01000015">
    <property type="protein sequence ID" value="KAF0030679.1"/>
    <property type="molecule type" value="Genomic_DNA"/>
</dbReference>
<feature type="region of interest" description="Disordered" evidence="1">
    <location>
        <begin position="79"/>
        <end position="102"/>
    </location>
</feature>
<evidence type="ECO:0000256" key="1">
    <source>
        <dbReference type="SAM" id="MobiDB-lite"/>
    </source>
</evidence>
<comment type="caution">
    <text evidence="2">The sequence shown here is derived from an EMBL/GenBank/DDBJ whole genome shotgun (WGS) entry which is preliminary data.</text>
</comment>